<evidence type="ECO:0000256" key="5">
    <source>
        <dbReference type="SAM" id="Coils"/>
    </source>
</evidence>
<keyword evidence="4" id="KW-0788">Thiol protease</keyword>
<evidence type="ECO:0000256" key="2">
    <source>
        <dbReference type="ARBA" id="ARBA00022670"/>
    </source>
</evidence>
<protein>
    <recommendedName>
        <fullName evidence="7">Ubiquitin-like protease family profile domain-containing protein</fullName>
    </recommendedName>
</protein>
<dbReference type="PANTHER" id="PTHR12606:SF151">
    <property type="entry name" value="UBIQUITIN-LIKE PROTEASE FAMILY PROFILE DOMAIN-CONTAINING PROTEIN"/>
    <property type="match status" value="1"/>
</dbReference>
<evidence type="ECO:0000259" key="7">
    <source>
        <dbReference type="PROSITE" id="PS50600"/>
    </source>
</evidence>
<comment type="caution">
    <text evidence="8">The sequence shown here is derived from an EMBL/GenBank/DDBJ whole genome shotgun (WGS) entry which is preliminary data.</text>
</comment>
<feature type="compositionally biased region" description="Polar residues" evidence="6">
    <location>
        <begin position="385"/>
        <end position="418"/>
    </location>
</feature>
<dbReference type="Proteomes" id="UP001140453">
    <property type="component" value="Unassembled WGS sequence"/>
</dbReference>
<dbReference type="PROSITE" id="PS50600">
    <property type="entry name" value="ULP_PROTEASE"/>
    <property type="match status" value="1"/>
</dbReference>
<feature type="compositionally biased region" description="Basic and acidic residues" evidence="6">
    <location>
        <begin position="510"/>
        <end position="524"/>
    </location>
</feature>
<evidence type="ECO:0000256" key="6">
    <source>
        <dbReference type="SAM" id="MobiDB-lite"/>
    </source>
</evidence>
<dbReference type="Pfam" id="PF02902">
    <property type="entry name" value="Peptidase_C48"/>
    <property type="match status" value="1"/>
</dbReference>
<evidence type="ECO:0000313" key="8">
    <source>
        <dbReference type="EMBL" id="KAJ4385296.1"/>
    </source>
</evidence>
<feature type="compositionally biased region" description="Basic and acidic residues" evidence="6">
    <location>
        <begin position="85"/>
        <end position="99"/>
    </location>
</feature>
<dbReference type="SUPFAM" id="SSF54001">
    <property type="entry name" value="Cysteine proteinases"/>
    <property type="match status" value="1"/>
</dbReference>
<dbReference type="GO" id="GO:0016929">
    <property type="term" value="F:deSUMOylase activity"/>
    <property type="evidence" value="ECO:0007669"/>
    <property type="project" value="TreeGrafter"/>
</dbReference>
<comment type="similarity">
    <text evidence="1">Belongs to the peptidase C48 family.</text>
</comment>
<dbReference type="InterPro" id="IPR038765">
    <property type="entry name" value="Papain-like_cys_pep_sf"/>
</dbReference>
<dbReference type="Gene3D" id="3.40.395.10">
    <property type="entry name" value="Adenoviral Proteinase, Chain A"/>
    <property type="match status" value="1"/>
</dbReference>
<evidence type="ECO:0000256" key="1">
    <source>
        <dbReference type="ARBA" id="ARBA00005234"/>
    </source>
</evidence>
<keyword evidence="3" id="KW-0378">Hydrolase</keyword>
<gene>
    <name evidence="8" type="ORF">N0V93_010357</name>
</gene>
<dbReference type="GO" id="GO:0016926">
    <property type="term" value="P:protein desumoylation"/>
    <property type="evidence" value="ECO:0007669"/>
    <property type="project" value="TreeGrafter"/>
</dbReference>
<feature type="region of interest" description="Disordered" evidence="6">
    <location>
        <begin position="138"/>
        <end position="163"/>
    </location>
</feature>
<evidence type="ECO:0000313" key="9">
    <source>
        <dbReference type="Proteomes" id="UP001140453"/>
    </source>
</evidence>
<feature type="region of interest" description="Disordered" evidence="6">
    <location>
        <begin position="73"/>
        <end position="111"/>
    </location>
</feature>
<proteinExistence type="inferred from homology"/>
<organism evidence="8 9">
    <name type="scientific">Gnomoniopsis smithogilvyi</name>
    <dbReference type="NCBI Taxonomy" id="1191159"/>
    <lineage>
        <taxon>Eukaryota</taxon>
        <taxon>Fungi</taxon>
        <taxon>Dikarya</taxon>
        <taxon>Ascomycota</taxon>
        <taxon>Pezizomycotina</taxon>
        <taxon>Sordariomycetes</taxon>
        <taxon>Sordariomycetidae</taxon>
        <taxon>Diaporthales</taxon>
        <taxon>Gnomoniaceae</taxon>
        <taxon>Gnomoniopsis</taxon>
    </lineage>
</organism>
<dbReference type="EMBL" id="JAPEVB010000008">
    <property type="protein sequence ID" value="KAJ4385296.1"/>
    <property type="molecule type" value="Genomic_DNA"/>
</dbReference>
<feature type="region of interest" description="Disordered" evidence="6">
    <location>
        <begin position="444"/>
        <end position="537"/>
    </location>
</feature>
<dbReference type="AlphaFoldDB" id="A0A9W8YI07"/>
<feature type="compositionally biased region" description="Acidic residues" evidence="6">
    <location>
        <begin position="142"/>
        <end position="156"/>
    </location>
</feature>
<dbReference type="GO" id="GO:0005634">
    <property type="term" value="C:nucleus"/>
    <property type="evidence" value="ECO:0007669"/>
    <property type="project" value="TreeGrafter"/>
</dbReference>
<keyword evidence="9" id="KW-1185">Reference proteome</keyword>
<evidence type="ECO:0000256" key="4">
    <source>
        <dbReference type="ARBA" id="ARBA00022807"/>
    </source>
</evidence>
<keyword evidence="5" id="KW-0175">Coiled coil</keyword>
<reference evidence="8" key="1">
    <citation type="submission" date="2022-10" db="EMBL/GenBank/DDBJ databases">
        <title>Tapping the CABI collections for fungal endophytes: first genome assemblies for Collariella, Neodidymelliopsis, Ascochyta clinopodiicola, Didymella pomorum, Didymosphaeria variabile, Neocosmospora piperis and Neocucurbitaria cava.</title>
        <authorList>
            <person name="Hill R."/>
        </authorList>
    </citation>
    <scope>NUCLEOTIDE SEQUENCE</scope>
    <source>
        <strain evidence="8">IMI 355082</strain>
    </source>
</reference>
<accession>A0A9W8YI07</accession>
<dbReference type="GO" id="GO:0006508">
    <property type="term" value="P:proteolysis"/>
    <property type="evidence" value="ECO:0007669"/>
    <property type="project" value="UniProtKB-KW"/>
</dbReference>
<dbReference type="PANTHER" id="PTHR12606">
    <property type="entry name" value="SENTRIN/SUMO-SPECIFIC PROTEASE"/>
    <property type="match status" value="1"/>
</dbReference>
<name>A0A9W8YI07_9PEZI</name>
<dbReference type="InterPro" id="IPR003653">
    <property type="entry name" value="Peptidase_C48_C"/>
</dbReference>
<sequence length="962" mass="106086">MNTRRTTRSNSRASAKFTDNIEDSIEVGLAAAAAAAAEEEEVVVLLEEHPEDEEDQRDEVDRNDVLSAVATNIITADEEEEEEEEKKKEEEVVLVKEHQEDEEDQRDEVGQNDILSAGATNIITAEEDGVLVTGSGIHIQTQEDDERNEEEEEKEEEVSRVDRSVQAPGFSTQIDRILDSINQAWKMVDIKHHLTPAILPVVWTERPAKQLCKLAHATTFRHRDWAIKQLHQRADGKPITRTVIEQVYQQAEAEGKLISQRNTKAAISTRTSSLGRRTASSELGNAFSTYSSSLSPSPFSVSPTRSQLNSSYLDVPPFTLHLFNAGLPKQQPLPLPAQEFHEGDEYEGDLNASEFENLPSPPLGELVTTIADDRPARPLPKSQLADDTTSVQHTRATASSEIQSLHAPNQSHTQQPTKATKEDMRDWTQEEDLFNNSSISENVSEEHTLAGPQAGRALGHSHSSGRKRKRMSSETQLSASTERSTTRRRKHSPPSPARATSPDQIIIHSDPSHSSEDGDDHDSNEPPPADSTGTPLVRKASLDSYRDVWAGMTKANKLEPGGGLGDGWLSDSLVNIISHFFVAHRPGYVYIDSLAFQTSQSGGHSNAIGAVKGMLQLRLELGMQTSIVAMLNKDKSHWLCATADLADRQVHVYDSLSARHSTRSESWVTRLFATFLSNPDANIPASDTSPPPTTSLLAQVPGGGPHKSVPAWSTQATIATTTFPQQTNTKDCGIFAIMAALAIVTDTTVCDAQLTPEHVRTLRIVFGAMIHGTPVYGRLPVPARDPLSESEDDIESWNASSGVLAALQKDPDLAPGQLLALLQKKMAETEEKIAQLVKRAEYLEGHANRLLDVTGLFDALRRSEDSAITDLKARIALYNGQRTQLEGQQRDLKAMPLPFASIRNAYSTEMERLHQLRRRTQADLDAVRAGWKRWDAIQISVTIKVLEDRARACRRQAEKIIS</sequence>
<feature type="coiled-coil region" evidence="5">
    <location>
        <begin position="819"/>
        <end position="846"/>
    </location>
</feature>
<keyword evidence="2" id="KW-0645">Protease</keyword>
<feature type="region of interest" description="Disordered" evidence="6">
    <location>
        <begin position="375"/>
        <end position="425"/>
    </location>
</feature>
<evidence type="ECO:0000256" key="3">
    <source>
        <dbReference type="ARBA" id="ARBA00022801"/>
    </source>
</evidence>
<feature type="domain" description="Ubiquitin-like protease family profile" evidence="7">
    <location>
        <begin position="548"/>
        <end position="743"/>
    </location>
</feature>